<dbReference type="GO" id="GO:0045944">
    <property type="term" value="P:positive regulation of transcription by RNA polymerase II"/>
    <property type="evidence" value="ECO:0007669"/>
    <property type="project" value="InterPro"/>
</dbReference>
<keyword evidence="11" id="KW-1185">Reference proteome</keyword>
<dbReference type="Proteomes" id="UP001152484">
    <property type="component" value="Unassembled WGS sequence"/>
</dbReference>
<proteinExistence type="predicted"/>
<evidence type="ECO:0000256" key="4">
    <source>
        <dbReference type="ARBA" id="ARBA00023163"/>
    </source>
</evidence>
<dbReference type="Pfam" id="PF01486">
    <property type="entry name" value="K-box"/>
    <property type="match status" value="1"/>
</dbReference>
<evidence type="ECO:0000259" key="8">
    <source>
        <dbReference type="PROSITE" id="PS50066"/>
    </source>
</evidence>
<protein>
    <submittedName>
        <fullName evidence="10">Uncharacterized protein</fullName>
    </submittedName>
</protein>
<keyword evidence="2" id="KW-0805">Transcription regulation</keyword>
<keyword evidence="7" id="KW-0175">Coiled coil</keyword>
<evidence type="ECO:0000256" key="6">
    <source>
        <dbReference type="ARBA" id="ARBA00037260"/>
    </source>
</evidence>
<dbReference type="PROSITE" id="PS00350">
    <property type="entry name" value="MADS_BOX_1"/>
    <property type="match status" value="1"/>
</dbReference>
<sequence length="290" mass="33372">MGRGRVQLKRIENKINRQVTFSKRRTGLLKKAHEISVLCDAQVALIIFSTKGKLFEYATESCFGVYRTERGSSRFSRTSEMSSCIDSDKISSHSLLLPRSLFSMEKILERYERYSYAERQLNPADPDSQGSWTLEHAKLKARMEILQINQRHYEGEDLDSLNLKELQNLERQLDSALKNIRSRKNQLMFETISVHQKKDKALQDENNKLAKKIKEREREIAQQQAQWETQNNNTNPSYVVPPQLVNSFHLSEGYHNGGGECGGMEGIQCQQQLPAANPVMPQWMLSHLNG</sequence>
<dbReference type="InterPro" id="IPR036879">
    <property type="entry name" value="TF_MADSbox_sf"/>
</dbReference>
<gene>
    <name evidence="10" type="ORF">CEURO_LOCUS12106</name>
</gene>
<evidence type="ECO:0000259" key="9">
    <source>
        <dbReference type="PROSITE" id="PS51297"/>
    </source>
</evidence>
<evidence type="ECO:0000256" key="7">
    <source>
        <dbReference type="SAM" id="Coils"/>
    </source>
</evidence>
<evidence type="ECO:0000313" key="10">
    <source>
        <dbReference type="EMBL" id="CAH9092802.1"/>
    </source>
</evidence>
<dbReference type="Gene3D" id="3.40.1810.10">
    <property type="entry name" value="Transcription factor, MADS-box"/>
    <property type="match status" value="1"/>
</dbReference>
<evidence type="ECO:0000256" key="2">
    <source>
        <dbReference type="ARBA" id="ARBA00023015"/>
    </source>
</evidence>
<dbReference type="SUPFAM" id="SSF55455">
    <property type="entry name" value="SRF-like"/>
    <property type="match status" value="1"/>
</dbReference>
<dbReference type="GO" id="GO:0046983">
    <property type="term" value="F:protein dimerization activity"/>
    <property type="evidence" value="ECO:0007669"/>
    <property type="project" value="InterPro"/>
</dbReference>
<dbReference type="PROSITE" id="PS50066">
    <property type="entry name" value="MADS_BOX_2"/>
    <property type="match status" value="1"/>
</dbReference>
<accession>A0A9P0Z7U9</accession>
<evidence type="ECO:0000313" key="11">
    <source>
        <dbReference type="Proteomes" id="UP001152484"/>
    </source>
</evidence>
<dbReference type="AlphaFoldDB" id="A0A9P0Z7U9"/>
<dbReference type="SMART" id="SM00432">
    <property type="entry name" value="MADS"/>
    <property type="match status" value="1"/>
</dbReference>
<dbReference type="PRINTS" id="PR00404">
    <property type="entry name" value="MADSDOMAIN"/>
</dbReference>
<dbReference type="EMBL" id="CAMAPE010000029">
    <property type="protein sequence ID" value="CAH9092802.1"/>
    <property type="molecule type" value="Genomic_DNA"/>
</dbReference>
<organism evidence="10 11">
    <name type="scientific">Cuscuta europaea</name>
    <name type="common">European dodder</name>
    <dbReference type="NCBI Taxonomy" id="41803"/>
    <lineage>
        <taxon>Eukaryota</taxon>
        <taxon>Viridiplantae</taxon>
        <taxon>Streptophyta</taxon>
        <taxon>Embryophyta</taxon>
        <taxon>Tracheophyta</taxon>
        <taxon>Spermatophyta</taxon>
        <taxon>Magnoliopsida</taxon>
        <taxon>eudicotyledons</taxon>
        <taxon>Gunneridae</taxon>
        <taxon>Pentapetalae</taxon>
        <taxon>asterids</taxon>
        <taxon>lamiids</taxon>
        <taxon>Solanales</taxon>
        <taxon>Convolvulaceae</taxon>
        <taxon>Cuscuteae</taxon>
        <taxon>Cuscuta</taxon>
        <taxon>Cuscuta subgen. Cuscuta</taxon>
    </lineage>
</organism>
<dbReference type="FunFam" id="3.40.1810.10:FF:000003">
    <property type="entry name" value="MADS-box transcription factor MADS-MC"/>
    <property type="match status" value="1"/>
</dbReference>
<dbReference type="InterPro" id="IPR002487">
    <property type="entry name" value="TF_Kbox"/>
</dbReference>
<dbReference type="GO" id="GO:0003700">
    <property type="term" value="F:DNA-binding transcription factor activity"/>
    <property type="evidence" value="ECO:0007669"/>
    <property type="project" value="InterPro"/>
</dbReference>
<dbReference type="InterPro" id="IPR033896">
    <property type="entry name" value="MEF2-like_N"/>
</dbReference>
<keyword evidence="3" id="KW-0238">DNA-binding</keyword>
<dbReference type="Pfam" id="PF00319">
    <property type="entry name" value="SRF-TF"/>
    <property type="match status" value="1"/>
</dbReference>
<comment type="subcellular location">
    <subcellularLocation>
        <location evidence="1">Nucleus</location>
    </subcellularLocation>
</comment>
<dbReference type="CDD" id="cd00265">
    <property type="entry name" value="MADS_MEF2_like"/>
    <property type="match status" value="1"/>
</dbReference>
<comment type="function">
    <text evidence="6">Probable transcription factor.</text>
</comment>
<reference evidence="10" key="1">
    <citation type="submission" date="2022-07" db="EMBL/GenBank/DDBJ databases">
        <authorList>
            <person name="Macas J."/>
            <person name="Novak P."/>
            <person name="Neumann P."/>
        </authorList>
    </citation>
    <scope>NUCLEOTIDE SEQUENCE</scope>
</reference>
<dbReference type="InterPro" id="IPR002100">
    <property type="entry name" value="TF_MADSbox"/>
</dbReference>
<comment type="caution">
    <text evidence="10">The sequence shown here is derived from an EMBL/GenBank/DDBJ whole genome shotgun (WGS) entry which is preliminary data.</text>
</comment>
<dbReference type="GO" id="GO:0005634">
    <property type="term" value="C:nucleus"/>
    <property type="evidence" value="ECO:0007669"/>
    <property type="project" value="UniProtKB-SubCell"/>
</dbReference>
<evidence type="ECO:0000256" key="3">
    <source>
        <dbReference type="ARBA" id="ARBA00023125"/>
    </source>
</evidence>
<dbReference type="InterPro" id="IPR050142">
    <property type="entry name" value="MADS-box/MEF2_TF"/>
</dbReference>
<dbReference type="PANTHER" id="PTHR48019">
    <property type="entry name" value="SERUM RESPONSE FACTOR HOMOLOG"/>
    <property type="match status" value="1"/>
</dbReference>
<feature type="coiled-coil region" evidence="7">
    <location>
        <begin position="163"/>
        <end position="233"/>
    </location>
</feature>
<keyword evidence="4" id="KW-0804">Transcription</keyword>
<feature type="domain" description="K-box" evidence="9">
    <location>
        <begin position="129"/>
        <end position="219"/>
    </location>
</feature>
<keyword evidence="5" id="KW-0539">Nucleus</keyword>
<evidence type="ECO:0000256" key="5">
    <source>
        <dbReference type="ARBA" id="ARBA00023242"/>
    </source>
</evidence>
<dbReference type="GO" id="GO:0000977">
    <property type="term" value="F:RNA polymerase II transcription regulatory region sequence-specific DNA binding"/>
    <property type="evidence" value="ECO:0007669"/>
    <property type="project" value="InterPro"/>
</dbReference>
<feature type="domain" description="MADS-box" evidence="8">
    <location>
        <begin position="1"/>
        <end position="61"/>
    </location>
</feature>
<dbReference type="PROSITE" id="PS51297">
    <property type="entry name" value="K_BOX"/>
    <property type="match status" value="1"/>
</dbReference>
<dbReference type="OrthoDB" id="1898716at2759"/>
<evidence type="ECO:0000256" key="1">
    <source>
        <dbReference type="ARBA" id="ARBA00004123"/>
    </source>
</evidence>
<name>A0A9P0Z7U9_CUSEU</name>